<dbReference type="SMART" id="SM00487">
    <property type="entry name" value="DEXDc"/>
    <property type="match status" value="1"/>
</dbReference>
<dbReference type="GO" id="GO:0003682">
    <property type="term" value="F:chromatin binding"/>
    <property type="evidence" value="ECO:0007669"/>
    <property type="project" value="TreeGrafter"/>
</dbReference>
<feature type="compositionally biased region" description="Acidic residues" evidence="9">
    <location>
        <begin position="129"/>
        <end position="144"/>
    </location>
</feature>
<evidence type="ECO:0000313" key="14">
    <source>
        <dbReference type="Proteomes" id="UP000247409"/>
    </source>
</evidence>
<dbReference type="GO" id="GO:0003677">
    <property type="term" value="F:DNA binding"/>
    <property type="evidence" value="ECO:0007669"/>
    <property type="project" value="UniProtKB-KW"/>
</dbReference>
<feature type="compositionally biased region" description="Polar residues" evidence="9">
    <location>
        <begin position="90"/>
        <end position="108"/>
    </location>
</feature>
<keyword evidence="4" id="KW-0547">Nucleotide-binding</keyword>
<dbReference type="InterPro" id="IPR016197">
    <property type="entry name" value="Chromo-like_dom_sf"/>
</dbReference>
<evidence type="ECO:0000313" key="13">
    <source>
        <dbReference type="EMBL" id="PXF43552.1"/>
    </source>
</evidence>
<evidence type="ECO:0000256" key="1">
    <source>
        <dbReference type="ARBA" id="ARBA00004123"/>
    </source>
</evidence>
<dbReference type="Pfam" id="PF00176">
    <property type="entry name" value="SNF2-rel_dom"/>
    <property type="match status" value="1"/>
</dbReference>
<dbReference type="Proteomes" id="UP000247409">
    <property type="component" value="Unassembled WGS sequence"/>
</dbReference>
<dbReference type="InterPro" id="IPR001650">
    <property type="entry name" value="Helicase_C-like"/>
</dbReference>
<feature type="compositionally biased region" description="Basic and acidic residues" evidence="9">
    <location>
        <begin position="1270"/>
        <end position="1279"/>
    </location>
</feature>
<dbReference type="PANTHER" id="PTHR45623:SF14">
    <property type="entry name" value="CHROMODOMAIN-HELICASE-DNA-BINDING PROTEIN 1"/>
    <property type="match status" value="1"/>
</dbReference>
<dbReference type="GO" id="GO:0042393">
    <property type="term" value="F:histone binding"/>
    <property type="evidence" value="ECO:0007669"/>
    <property type="project" value="TreeGrafter"/>
</dbReference>
<sequence>MHPSSPPESDASPDVEAPDLSSDDQRHLSKNGNAKRASDDDFILEDEEEDEDDQLNHRSSSRSCSPNPHSALSHSNDPRPSRGSSPSTSIHNSIQNHSSRARSSPRDQLTSREHSPSSREHNDSSSSYQEEDANDEDEDDAVEEHEEHDKDMDDLEQNKDSHLPSKDNIQGSLANGNQNDSDSDDDETHAVRRRRRSQQKLVIPEDMRDDTRYFRRSSRSRHAPERLSISPPDSPGPSSVGSDSDYKADDGESDEEEYEDLDDDEFTLQPKRKTTRSRAKRTASRQTRGNNRMNGSEVEEEPALDERMSDSDSDGDWLVDGTPGKQFRKRRRGSSRYPRKRRRTNSVPDDDELMRTSRINSRTGGTVNYFEGDELSEEEAAILAAKQAEEAADANIPAVDQILDYRIIEGRPKRSESEPPYSDFLVNNVEFKIKWTTTSFRKCTWETWAVLQSVKGAKRVSNFVKLADETRVFVTQQASPEEIEDLRITIEENRNLFRSYEKVDRVIAQRESEESGTEYLVKWQSLAYDECTWEKRSDLSAETDMKAVDAFSDREQSVLSMSNKKRFNPFNLKDDRPKMKRIMEQPKYLHGEGRTLRPYQLNGLNFLSLAWTKRNNVILADEMGLGKTLQTISFLGWLTYARNIPGLFLVVVPLSTIAGWVREFARWLPDMNVICYAGNSRARSTIRQYEFFSTAKGTAEKFHTLLTTPELLMQDVEYLDQFRWSMIAVDEAHRLKNETSALHRTLANIRSANRLLVTGTPLQNSVRELWALLHFLNPNKFPSAEAFEERFSFAALRDPERVSELHNTLRPYIIRRQKSDVEKSLPKKTYAVLRVGMTSAQQQYYRWLLTKNLTKLNAAGKARGIGNTSTIRNLLMELKKCCNHPYLFPNYEDTSTPTPVEDLIRASGKMILLDKLLLRLKEKGHRVLIFSQMVKMLDILQDYCRMRQFPFQRLDGNVANEARQRAVDHFNAPDSTDFIFLLSTRAGGLGINLATADTVIIFDSDWNPQNDLQAESRAHRIGQTKDVKVFRLLSRETVEEDILERAKRKRVLEHVVIHGVEGGSKADGKEPDIAFKKEELSAILRFGAEKLFAKESLSDNAGDDGKTRDGAEVKSGNRDGSEPTANDSKKDDKDENAEERRVLDADDIDELLARAPTEEASQLGAAQPSVGDSLLNAFKWNDFITAEDEDDKSDKENDLETEKMAQEASSRMIAIENEVSKAQEQEELEIAKHAKEGDAEFWDRVIPGDLKKQAIANETVLGTRRRKRPRTFETDAAHDGKRRRAGRGRYVNGKVSDVEELSAKELRSLLRSLRKFGDPGLVTVILRDAGLQERIEEDLAKSLLDDCLSQAQHAVEASKRKERGTDNDPEYNGRRVNGKDKNKASRVQIDILGENGVDARDLLKRCRDLKMLRDAIESFESDLQFRLRGVIKPPTFSIRWKQYHDAMLLVGIYRHGFGNWTQIAKDEQLDLKDKMNVAGISAQAGAPDTTKLARRITALLRELERESRLRFAGRSKSQTKAHKKSKRTSAKGSADRRAGSKSVRPEKSRKQAMRLSIKRNNLATLRELRSLSKQSNKLDPTERISRTKQCLLKLGTSIDNVGKSKSARADLWSYVHEVCNTSLQGDRLQAIYEKLASTVEATAQDS</sequence>
<dbReference type="PROSITE" id="PS51192">
    <property type="entry name" value="HELICASE_ATP_BIND_1"/>
    <property type="match status" value="1"/>
</dbReference>
<dbReference type="Gene3D" id="2.40.50.40">
    <property type="match status" value="2"/>
</dbReference>
<dbReference type="InterPro" id="IPR000330">
    <property type="entry name" value="SNF2_N"/>
</dbReference>
<dbReference type="Pfam" id="PF00271">
    <property type="entry name" value="Helicase_C"/>
    <property type="match status" value="1"/>
</dbReference>
<dbReference type="InterPro" id="IPR038718">
    <property type="entry name" value="SNF2-like_sf"/>
</dbReference>
<evidence type="ECO:0000259" key="10">
    <source>
        <dbReference type="PROSITE" id="PS50013"/>
    </source>
</evidence>
<dbReference type="SUPFAM" id="SSF54160">
    <property type="entry name" value="Chromo domain-like"/>
    <property type="match status" value="2"/>
</dbReference>
<keyword evidence="8" id="KW-0539">Nucleus</keyword>
<dbReference type="PROSITE" id="PS50013">
    <property type="entry name" value="CHROMO_2"/>
    <property type="match status" value="1"/>
</dbReference>
<dbReference type="Gene3D" id="1.10.10.60">
    <property type="entry name" value="Homeodomain-like"/>
    <property type="match status" value="1"/>
</dbReference>
<feature type="compositionally biased region" description="Basic and acidic residues" evidence="9">
    <location>
        <begin position="1356"/>
        <end position="1382"/>
    </location>
</feature>
<dbReference type="SUPFAM" id="SSF52540">
    <property type="entry name" value="P-loop containing nucleoside triphosphate hydrolases"/>
    <property type="match status" value="2"/>
</dbReference>
<feature type="compositionally biased region" description="Acidic residues" evidence="9">
    <location>
        <begin position="40"/>
        <end position="53"/>
    </location>
</feature>
<proteinExistence type="inferred from homology"/>
<evidence type="ECO:0000256" key="9">
    <source>
        <dbReference type="SAM" id="MobiDB-lite"/>
    </source>
</evidence>
<feature type="region of interest" description="Disordered" evidence="9">
    <location>
        <begin position="1355"/>
        <end position="1382"/>
    </location>
</feature>
<dbReference type="CDD" id="cd18659">
    <property type="entry name" value="CD2_tandem"/>
    <property type="match status" value="1"/>
</dbReference>
<protein>
    <submittedName>
        <fullName evidence="13">Protein CHROMATIN REMODELING 5</fullName>
    </submittedName>
</protein>
<evidence type="ECO:0000256" key="5">
    <source>
        <dbReference type="ARBA" id="ARBA00022801"/>
    </source>
</evidence>
<feature type="region of interest" description="Disordered" evidence="9">
    <location>
        <begin position="1098"/>
        <end position="1148"/>
    </location>
</feature>
<dbReference type="CDD" id="cd18793">
    <property type="entry name" value="SF2_C_SNF"/>
    <property type="match status" value="1"/>
</dbReference>
<feature type="compositionally biased region" description="Basic and acidic residues" evidence="9">
    <location>
        <begin position="1098"/>
        <end position="1144"/>
    </location>
</feature>
<dbReference type="STRING" id="448386.A0A2V3INA2"/>
<dbReference type="InterPro" id="IPR014001">
    <property type="entry name" value="Helicase_ATP-bd"/>
</dbReference>
<dbReference type="OrthoDB" id="5857104at2759"/>
<evidence type="ECO:0000256" key="3">
    <source>
        <dbReference type="ARBA" id="ARBA00022737"/>
    </source>
</evidence>
<dbReference type="EMBL" id="NBIV01000119">
    <property type="protein sequence ID" value="PXF43552.1"/>
    <property type="molecule type" value="Genomic_DNA"/>
</dbReference>
<feature type="compositionally biased region" description="Basic and acidic residues" evidence="9">
    <location>
        <begin position="109"/>
        <end position="123"/>
    </location>
</feature>
<evidence type="ECO:0000256" key="2">
    <source>
        <dbReference type="ARBA" id="ARBA00007025"/>
    </source>
</evidence>
<comment type="caution">
    <text evidence="13">The sequence shown here is derived from an EMBL/GenBank/DDBJ whole genome shotgun (WGS) entry which is preliminary data.</text>
</comment>
<keyword evidence="7" id="KW-0238">DNA-binding</keyword>
<dbReference type="GO" id="GO:0140658">
    <property type="term" value="F:ATP-dependent chromatin remodeler activity"/>
    <property type="evidence" value="ECO:0007669"/>
    <property type="project" value="TreeGrafter"/>
</dbReference>
<keyword evidence="14" id="KW-1185">Reference proteome</keyword>
<organism evidence="13 14">
    <name type="scientific">Gracilariopsis chorda</name>
    <dbReference type="NCBI Taxonomy" id="448386"/>
    <lineage>
        <taxon>Eukaryota</taxon>
        <taxon>Rhodophyta</taxon>
        <taxon>Florideophyceae</taxon>
        <taxon>Rhodymeniophycidae</taxon>
        <taxon>Gracilariales</taxon>
        <taxon>Gracilariaceae</taxon>
        <taxon>Gracilariopsis</taxon>
    </lineage>
</organism>
<gene>
    <name evidence="13" type="ORF">BWQ96_06664</name>
</gene>
<feature type="compositionally biased region" description="Basic and acidic residues" evidence="9">
    <location>
        <begin position="145"/>
        <end position="165"/>
    </location>
</feature>
<dbReference type="SMART" id="SM01176">
    <property type="entry name" value="DUF4208"/>
    <property type="match status" value="1"/>
</dbReference>
<dbReference type="Gene3D" id="3.40.50.300">
    <property type="entry name" value="P-loop containing nucleotide triphosphate hydrolases"/>
    <property type="match status" value="1"/>
</dbReference>
<evidence type="ECO:0000256" key="8">
    <source>
        <dbReference type="ARBA" id="ARBA00023242"/>
    </source>
</evidence>
<dbReference type="InterPro" id="IPR027417">
    <property type="entry name" value="P-loop_NTPase"/>
</dbReference>
<dbReference type="GO" id="GO:0005524">
    <property type="term" value="F:ATP binding"/>
    <property type="evidence" value="ECO:0007669"/>
    <property type="project" value="UniProtKB-KW"/>
</dbReference>
<evidence type="ECO:0000259" key="11">
    <source>
        <dbReference type="PROSITE" id="PS51192"/>
    </source>
</evidence>
<dbReference type="GO" id="GO:0000785">
    <property type="term" value="C:chromatin"/>
    <property type="evidence" value="ECO:0007669"/>
    <property type="project" value="TreeGrafter"/>
</dbReference>
<feature type="region of interest" description="Disordered" evidence="9">
    <location>
        <begin position="1264"/>
        <end position="1286"/>
    </location>
</feature>
<dbReference type="InterPro" id="IPR000953">
    <property type="entry name" value="Chromo/chromo_shadow_dom"/>
</dbReference>
<feature type="domain" description="Chromo" evidence="10">
    <location>
        <begin position="501"/>
        <end position="563"/>
    </location>
</feature>
<dbReference type="PANTHER" id="PTHR45623">
    <property type="entry name" value="CHROMODOMAIN-HELICASE-DNA-BINDING PROTEIN 3-RELATED-RELATED"/>
    <property type="match status" value="1"/>
</dbReference>
<dbReference type="Gene3D" id="3.40.50.10810">
    <property type="entry name" value="Tandem AAA-ATPase domain"/>
    <property type="match status" value="1"/>
</dbReference>
<dbReference type="Pfam" id="PF23588">
    <property type="entry name" value="HTH_CHD1_Hrp3"/>
    <property type="match status" value="1"/>
</dbReference>
<dbReference type="GO" id="GO:0016887">
    <property type="term" value="F:ATP hydrolysis activity"/>
    <property type="evidence" value="ECO:0007669"/>
    <property type="project" value="TreeGrafter"/>
</dbReference>
<name>A0A2V3INA2_9FLOR</name>
<dbReference type="GO" id="GO:0005634">
    <property type="term" value="C:nucleus"/>
    <property type="evidence" value="ECO:0007669"/>
    <property type="project" value="UniProtKB-SubCell"/>
</dbReference>
<evidence type="ECO:0000259" key="12">
    <source>
        <dbReference type="PROSITE" id="PS51194"/>
    </source>
</evidence>
<feature type="compositionally biased region" description="Basic residues" evidence="9">
    <location>
        <begin position="270"/>
        <end position="283"/>
    </location>
</feature>
<accession>A0A2V3INA2</accession>
<dbReference type="GO" id="GO:0034728">
    <property type="term" value="P:nucleosome organization"/>
    <property type="evidence" value="ECO:0007669"/>
    <property type="project" value="TreeGrafter"/>
</dbReference>
<dbReference type="InterPro" id="IPR049730">
    <property type="entry name" value="SNF2/RAD54-like_C"/>
</dbReference>
<feature type="compositionally biased region" description="Basic residues" evidence="9">
    <location>
        <begin position="1511"/>
        <end position="1529"/>
    </location>
</feature>
<comment type="subcellular location">
    <subcellularLocation>
        <location evidence="1">Nucleus</location>
    </subcellularLocation>
</comment>
<feature type="compositionally biased region" description="Basic and acidic residues" evidence="9">
    <location>
        <begin position="203"/>
        <end position="213"/>
    </location>
</feature>
<feature type="compositionally biased region" description="Polar residues" evidence="9">
    <location>
        <begin position="167"/>
        <end position="179"/>
    </location>
</feature>
<dbReference type="InterPro" id="IPR023780">
    <property type="entry name" value="Chromo_domain"/>
</dbReference>
<dbReference type="SMART" id="SM00490">
    <property type="entry name" value="HELICc"/>
    <property type="match status" value="1"/>
</dbReference>
<keyword evidence="6" id="KW-0067">ATP-binding</keyword>
<dbReference type="Pfam" id="PF00385">
    <property type="entry name" value="Chromo"/>
    <property type="match status" value="1"/>
</dbReference>
<feature type="compositionally biased region" description="Low complexity" evidence="9">
    <location>
        <begin position="57"/>
        <end position="70"/>
    </location>
</feature>
<keyword evidence="3" id="KW-0677">Repeat</keyword>
<feature type="compositionally biased region" description="Basic and acidic residues" evidence="9">
    <location>
        <begin position="1533"/>
        <end position="1549"/>
    </location>
</feature>
<dbReference type="PROSITE" id="PS51194">
    <property type="entry name" value="HELICASE_CTER"/>
    <property type="match status" value="1"/>
</dbReference>
<feature type="domain" description="Helicase ATP-binding" evidence="11">
    <location>
        <begin position="608"/>
        <end position="779"/>
    </location>
</feature>
<feature type="region of interest" description="Disordered" evidence="9">
    <location>
        <begin position="1"/>
        <end position="353"/>
    </location>
</feature>
<dbReference type="SMART" id="SM00298">
    <property type="entry name" value="CHROMO"/>
    <property type="match status" value="2"/>
</dbReference>
<comment type="similarity">
    <text evidence="2">Belongs to the SNF2/RAD54 helicase family.</text>
</comment>
<feature type="compositionally biased region" description="Basic residues" evidence="9">
    <location>
        <begin position="326"/>
        <end position="344"/>
    </location>
</feature>
<evidence type="ECO:0000256" key="4">
    <source>
        <dbReference type="ARBA" id="ARBA00022741"/>
    </source>
</evidence>
<keyword evidence="5" id="KW-0378">Hydrolase</keyword>
<feature type="compositionally biased region" description="Acidic residues" evidence="9">
    <location>
        <begin position="251"/>
        <end position="266"/>
    </location>
</feature>
<dbReference type="Pfam" id="PF13907">
    <property type="entry name" value="CHD1-like_C"/>
    <property type="match status" value="1"/>
</dbReference>
<dbReference type="InterPro" id="IPR056302">
    <property type="entry name" value="CHD1-2/Hrp3_HTH"/>
</dbReference>
<feature type="region of interest" description="Disordered" evidence="9">
    <location>
        <begin position="1510"/>
        <end position="1552"/>
    </location>
</feature>
<evidence type="ECO:0000256" key="7">
    <source>
        <dbReference type="ARBA" id="ARBA00023125"/>
    </source>
</evidence>
<dbReference type="InterPro" id="IPR025260">
    <property type="entry name" value="CHD1-like_C"/>
</dbReference>
<reference evidence="13 14" key="1">
    <citation type="journal article" date="2018" name="Mol. Biol. Evol.">
        <title>Analysis of the draft genome of the red seaweed Gracilariopsis chorda provides insights into genome size evolution in Rhodophyta.</title>
        <authorList>
            <person name="Lee J."/>
            <person name="Yang E.C."/>
            <person name="Graf L."/>
            <person name="Yang J.H."/>
            <person name="Qiu H."/>
            <person name="Zel Zion U."/>
            <person name="Chan C.X."/>
            <person name="Stephens T.G."/>
            <person name="Weber A.P.M."/>
            <person name="Boo G.H."/>
            <person name="Boo S.M."/>
            <person name="Kim K.M."/>
            <person name="Shin Y."/>
            <person name="Jung M."/>
            <person name="Lee S.J."/>
            <person name="Yim H.S."/>
            <person name="Lee J.H."/>
            <person name="Bhattacharya D."/>
            <person name="Yoon H.S."/>
        </authorList>
    </citation>
    <scope>NUCLEOTIDE SEQUENCE [LARGE SCALE GENOMIC DNA]</scope>
    <source>
        <strain evidence="13 14">SKKU-2015</strain>
        <tissue evidence="13">Whole body</tissue>
    </source>
</reference>
<feature type="compositionally biased region" description="Low complexity" evidence="9">
    <location>
        <begin position="228"/>
        <end position="243"/>
    </location>
</feature>
<evidence type="ECO:0000256" key="6">
    <source>
        <dbReference type="ARBA" id="ARBA00022840"/>
    </source>
</evidence>
<feature type="domain" description="Helicase C-terminal" evidence="12">
    <location>
        <begin position="912"/>
        <end position="1081"/>
    </location>
</feature>